<feature type="transmembrane region" description="Helical" evidence="5">
    <location>
        <begin position="94"/>
        <end position="123"/>
    </location>
</feature>
<keyword evidence="8" id="KW-0547">Nucleotide-binding</keyword>
<dbReference type="Gene3D" id="1.20.1560.10">
    <property type="entry name" value="ABC transporter type 1, transmembrane domain"/>
    <property type="match status" value="1"/>
</dbReference>
<evidence type="ECO:0000259" key="6">
    <source>
        <dbReference type="PROSITE" id="PS50893"/>
    </source>
</evidence>
<dbReference type="InterPro" id="IPR039421">
    <property type="entry name" value="Type_1_exporter"/>
</dbReference>
<dbReference type="PROSITE" id="PS50893">
    <property type="entry name" value="ABC_TRANSPORTER_2"/>
    <property type="match status" value="1"/>
</dbReference>
<evidence type="ECO:0000256" key="3">
    <source>
        <dbReference type="ARBA" id="ARBA00022989"/>
    </source>
</evidence>
<dbReference type="Proteomes" id="UP001432000">
    <property type="component" value="Chromosome"/>
</dbReference>
<evidence type="ECO:0000256" key="5">
    <source>
        <dbReference type="SAM" id="Phobius"/>
    </source>
</evidence>
<evidence type="ECO:0000313" key="9">
    <source>
        <dbReference type="Proteomes" id="UP001432000"/>
    </source>
</evidence>
<comment type="subcellular location">
    <subcellularLocation>
        <location evidence="1">Cell membrane</location>
        <topology evidence="1">Multi-pass membrane protein</topology>
    </subcellularLocation>
</comment>
<dbReference type="InterPro" id="IPR011527">
    <property type="entry name" value="ABC1_TM_dom"/>
</dbReference>
<evidence type="ECO:0000313" key="8">
    <source>
        <dbReference type="EMBL" id="WXG69039.1"/>
    </source>
</evidence>
<dbReference type="PROSITE" id="PS00211">
    <property type="entry name" value="ABC_TRANSPORTER_1"/>
    <property type="match status" value="1"/>
</dbReference>
<dbReference type="EMBL" id="CP147846">
    <property type="protein sequence ID" value="WXG69039.1"/>
    <property type="molecule type" value="Genomic_DNA"/>
</dbReference>
<dbReference type="InterPro" id="IPR027417">
    <property type="entry name" value="P-loop_NTPase"/>
</dbReference>
<evidence type="ECO:0000256" key="4">
    <source>
        <dbReference type="ARBA" id="ARBA00023136"/>
    </source>
</evidence>
<dbReference type="Gene3D" id="3.40.50.300">
    <property type="entry name" value="P-loop containing nucleotide triphosphate hydrolases"/>
    <property type="match status" value="1"/>
</dbReference>
<dbReference type="PANTHER" id="PTHR43394:SF1">
    <property type="entry name" value="ATP-BINDING CASSETTE SUB-FAMILY B MEMBER 10, MITOCHONDRIAL"/>
    <property type="match status" value="1"/>
</dbReference>
<keyword evidence="8" id="KW-0067">ATP-binding</keyword>
<name>A0ABZ2PIQ6_9NOCA</name>
<dbReference type="RefSeq" id="WP_338889612.1">
    <property type="nucleotide sequence ID" value="NZ_CP147846.1"/>
</dbReference>
<dbReference type="SUPFAM" id="SSF52540">
    <property type="entry name" value="P-loop containing nucleoside triphosphate hydrolases"/>
    <property type="match status" value="1"/>
</dbReference>
<evidence type="ECO:0000256" key="1">
    <source>
        <dbReference type="ARBA" id="ARBA00004651"/>
    </source>
</evidence>
<dbReference type="InterPro" id="IPR003439">
    <property type="entry name" value="ABC_transporter-like_ATP-bd"/>
</dbReference>
<accession>A0ABZ2PIQ6</accession>
<reference evidence="8 9" key="1">
    <citation type="submission" date="2024-03" db="EMBL/GenBank/DDBJ databases">
        <title>Natural products discovery in diverse microorganisms through a two-stage MS feature dereplication strategy.</title>
        <authorList>
            <person name="Zhang R."/>
        </authorList>
    </citation>
    <scope>NUCLEOTIDE SEQUENCE [LARGE SCALE GENOMIC DNA]</scope>
    <source>
        <strain evidence="8 9">18930</strain>
    </source>
</reference>
<feature type="transmembrane region" description="Helical" evidence="5">
    <location>
        <begin position="196"/>
        <end position="215"/>
    </location>
</feature>
<proteinExistence type="predicted"/>
<feature type="transmembrane region" description="Helical" evidence="5">
    <location>
        <begin position="47"/>
        <end position="74"/>
    </location>
</feature>
<evidence type="ECO:0000256" key="2">
    <source>
        <dbReference type="ARBA" id="ARBA00022692"/>
    </source>
</evidence>
<dbReference type="Pfam" id="PF00664">
    <property type="entry name" value="ABC_membrane"/>
    <property type="match status" value="1"/>
</dbReference>
<dbReference type="GO" id="GO:0005524">
    <property type="term" value="F:ATP binding"/>
    <property type="evidence" value="ECO:0007669"/>
    <property type="project" value="UniProtKB-KW"/>
</dbReference>
<keyword evidence="3 5" id="KW-1133">Transmembrane helix</keyword>
<feature type="transmembrane region" description="Helical" evidence="5">
    <location>
        <begin position="169"/>
        <end position="190"/>
    </location>
</feature>
<dbReference type="PANTHER" id="PTHR43394">
    <property type="entry name" value="ATP-DEPENDENT PERMEASE MDL1, MITOCHONDRIAL"/>
    <property type="match status" value="1"/>
</dbReference>
<feature type="domain" description="ABC transporter" evidence="6">
    <location>
        <begin position="352"/>
        <end position="580"/>
    </location>
</feature>
<dbReference type="CDD" id="cd07346">
    <property type="entry name" value="ABC_6TM_exporters"/>
    <property type="match status" value="1"/>
</dbReference>
<dbReference type="PROSITE" id="PS50929">
    <property type="entry name" value="ABC_TM1F"/>
    <property type="match status" value="1"/>
</dbReference>
<dbReference type="Pfam" id="PF00005">
    <property type="entry name" value="ABC_tran"/>
    <property type="match status" value="1"/>
</dbReference>
<dbReference type="InterPro" id="IPR017871">
    <property type="entry name" value="ABC_transporter-like_CS"/>
</dbReference>
<feature type="transmembrane region" description="Helical" evidence="5">
    <location>
        <begin position="285"/>
        <end position="304"/>
    </location>
</feature>
<evidence type="ECO:0000259" key="7">
    <source>
        <dbReference type="PROSITE" id="PS50929"/>
    </source>
</evidence>
<dbReference type="InterPro" id="IPR036640">
    <property type="entry name" value="ABC1_TM_sf"/>
</dbReference>
<keyword evidence="9" id="KW-1185">Reference proteome</keyword>
<protein>
    <submittedName>
        <fullName evidence="8">ABC transporter ATP-binding protein</fullName>
    </submittedName>
</protein>
<sequence length="580" mass="60844">MTTAWKPPKHLPVFFEIPDTPPAQRITIRTGMSPLGLTLSVIRSAGWYAAGGCLLIVLFNAASALVPLALGAAIDEGIGPVTRGTPTEDALGGFLLWVAAIAGLYLVINVTYHFGGWIGWYCVQRAQYELSARIVERILDARGTAGPAQLPGRLLSVATSDSDRVGFSLYFAIYPLGNVAAVLVAAVSLFVIHPVLGLTVIVGAPLLLVFMAIVARPLRNRAEQEQEGIADAASSAADLITGYRVISGIHAQQAAANHYRRVSRTALRGTLAANTAEGAVRGTNAALMGLFAGVVTAVAAALTFDGSISVGELIAAAAMAQVLLEPLRELIEVAATIGAQALASARRVLDQLHVEPNPEARGDTPVPDPPLLQITTQDIESLDVEPGEFVAIELAAVDADALVAALTLAGSVGAQVKMNGQPLPSYDPSAIRRLILVAPHQADLLEDTVLASVMSGSTDRDRAVAALRTARCESLEHELPLGYETPISDLGRTLSGGQRQRVALARAICREPRILVLHDPTNSVDSATESDIAERVHTARAGMTTLVITSSAAFHAVADRSVRRPPGQLVASVPPKSLDS</sequence>
<dbReference type="SUPFAM" id="SSF90123">
    <property type="entry name" value="ABC transporter transmembrane region"/>
    <property type="match status" value="1"/>
</dbReference>
<keyword evidence="2 5" id="KW-0812">Transmembrane</keyword>
<gene>
    <name evidence="8" type="ORF">WDS16_00225</name>
</gene>
<keyword evidence="4 5" id="KW-0472">Membrane</keyword>
<feature type="domain" description="ABC transmembrane type-1" evidence="7">
    <location>
        <begin position="50"/>
        <end position="339"/>
    </location>
</feature>
<organism evidence="8 9">
    <name type="scientific">Rhodococcus sovatensis</name>
    <dbReference type="NCBI Taxonomy" id="1805840"/>
    <lineage>
        <taxon>Bacteria</taxon>
        <taxon>Bacillati</taxon>
        <taxon>Actinomycetota</taxon>
        <taxon>Actinomycetes</taxon>
        <taxon>Mycobacteriales</taxon>
        <taxon>Nocardiaceae</taxon>
        <taxon>Rhodococcus</taxon>
    </lineage>
</organism>